<reference evidence="2" key="1">
    <citation type="submission" date="2015-12" db="EMBL/GenBank/DDBJ databases">
        <title>Update maize B73 reference genome by single molecule sequencing technologies.</title>
        <authorList>
            <consortium name="Maize Genome Sequencing Project"/>
            <person name="Ware D."/>
        </authorList>
    </citation>
    <scope>NUCLEOTIDE SEQUENCE</scope>
    <source>
        <tissue evidence="2">Seedling</tissue>
    </source>
</reference>
<evidence type="ECO:0000313" key="2">
    <source>
        <dbReference type="EMBL" id="AQK66160.1"/>
    </source>
</evidence>
<dbReference type="PANTHER" id="PTHR45224:SF16">
    <property type="entry name" value="OS01G0527900 PROTEIN"/>
    <property type="match status" value="1"/>
</dbReference>
<sequence length="310" mass="34145">MQQKTGAAAGIGLRRSTSTAPTSRRWIPPSPAVAPLPAAAPSAVAPSGPYATTSAAQAGSPSASPDDALLSRGARMGFRVGTPPDPSSCPGGARLYNAPTAAMFPSTTGPSFFDLLQSFEGIMSCMMIQPHNQPKNAHFIGHLGHTLNNPINIQMSAWLKHSVDSIRGNSKKSEQYWSDVAQEYNLTTPKNRQRTKNQVKERWQWHKINKWASMFNDCYLKTKRKETQKDNNVEGCGLDDIDLPRSMGQKKAKHAACERKGKTKDSAIDIDELDRFEKIQNDVRANRLKLLEMQGKLNNDKMELSKIALQ</sequence>
<gene>
    <name evidence="2" type="ORF">ZEAMMB73_Zm00001d014414</name>
</gene>
<feature type="region of interest" description="Disordered" evidence="1">
    <location>
        <begin position="1"/>
        <end position="69"/>
    </location>
</feature>
<evidence type="ECO:0000256" key="1">
    <source>
        <dbReference type="SAM" id="MobiDB-lite"/>
    </source>
</evidence>
<dbReference type="SMR" id="A0A1D6GT22"/>
<feature type="compositionally biased region" description="Low complexity" evidence="1">
    <location>
        <begin position="14"/>
        <end position="25"/>
    </location>
</feature>
<accession>A0A1D6GT22</accession>
<dbReference type="EMBL" id="CM000781">
    <property type="protein sequence ID" value="AQK66160.1"/>
    <property type="molecule type" value="Genomic_DNA"/>
</dbReference>
<dbReference type="AlphaFoldDB" id="A0A1D6GT22"/>
<proteinExistence type="predicted"/>
<dbReference type="ExpressionAtlas" id="A0A1D6GT22">
    <property type="expression patterns" value="baseline and differential"/>
</dbReference>
<protein>
    <submittedName>
        <fullName evidence="2">Calmodulin</fullName>
    </submittedName>
</protein>
<name>A0A1D6GT22_MAIZE</name>
<organism evidence="2">
    <name type="scientific">Zea mays</name>
    <name type="common">Maize</name>
    <dbReference type="NCBI Taxonomy" id="4577"/>
    <lineage>
        <taxon>Eukaryota</taxon>
        <taxon>Viridiplantae</taxon>
        <taxon>Streptophyta</taxon>
        <taxon>Embryophyta</taxon>
        <taxon>Tracheophyta</taxon>
        <taxon>Spermatophyta</taxon>
        <taxon>Magnoliopsida</taxon>
        <taxon>Liliopsida</taxon>
        <taxon>Poales</taxon>
        <taxon>Poaceae</taxon>
        <taxon>PACMAD clade</taxon>
        <taxon>Panicoideae</taxon>
        <taxon>Andropogonodae</taxon>
        <taxon>Andropogoneae</taxon>
        <taxon>Tripsacinae</taxon>
        <taxon>Zea</taxon>
    </lineage>
</organism>
<feature type="compositionally biased region" description="Low complexity" evidence="1">
    <location>
        <begin position="35"/>
        <end position="68"/>
    </location>
</feature>
<dbReference type="PANTHER" id="PTHR45224">
    <property type="entry name" value="OS01G0527900 PROTEIN-RELATED"/>
    <property type="match status" value="1"/>
</dbReference>
<dbReference type="InParanoid" id="A0A1D6GT22"/>